<feature type="chain" id="PRO_5044627747" description="C-type lectin domain-containing protein" evidence="1">
    <location>
        <begin position="23"/>
        <end position="180"/>
    </location>
</feature>
<keyword evidence="4" id="KW-1185">Reference proteome</keyword>
<reference evidence="3" key="2">
    <citation type="submission" date="2025-05" db="UniProtKB">
        <authorList>
            <consortium name="Ensembl"/>
        </authorList>
    </citation>
    <scope>IDENTIFICATION</scope>
</reference>
<dbReference type="SUPFAM" id="SSF56436">
    <property type="entry name" value="C-type lectin-like"/>
    <property type="match status" value="1"/>
</dbReference>
<dbReference type="CDD" id="cd00037">
    <property type="entry name" value="CLECT"/>
    <property type="match status" value="1"/>
</dbReference>
<dbReference type="Gene3D" id="3.10.100.10">
    <property type="entry name" value="Mannose-Binding Protein A, subunit A"/>
    <property type="match status" value="1"/>
</dbReference>
<dbReference type="InterPro" id="IPR016186">
    <property type="entry name" value="C-type_lectin-like/link_sf"/>
</dbReference>
<dbReference type="SMART" id="SM00034">
    <property type="entry name" value="CLECT"/>
    <property type="match status" value="1"/>
</dbReference>
<dbReference type="AlphaFoldDB" id="A0A673C0A9"/>
<name>A0A673C0A9_9TELE</name>
<dbReference type="Proteomes" id="UP000472271">
    <property type="component" value="Chromosome 12"/>
</dbReference>
<dbReference type="InterPro" id="IPR016187">
    <property type="entry name" value="CTDL_fold"/>
</dbReference>
<feature type="domain" description="C-type lectin" evidence="2">
    <location>
        <begin position="68"/>
        <end position="172"/>
    </location>
</feature>
<feature type="signal peptide" evidence="1">
    <location>
        <begin position="1"/>
        <end position="22"/>
    </location>
</feature>
<dbReference type="Ensembl" id="ENSSORT00005048608.1">
    <property type="protein sequence ID" value="ENSSORP00005047431.1"/>
    <property type="gene ID" value="ENSSORG00005021686.1"/>
</dbReference>
<proteinExistence type="predicted"/>
<reference evidence="3" key="1">
    <citation type="submission" date="2019-06" db="EMBL/GenBank/DDBJ databases">
        <authorList>
            <consortium name="Wellcome Sanger Institute Data Sharing"/>
        </authorList>
    </citation>
    <scope>NUCLEOTIDE SEQUENCE [LARGE SCALE GENOMIC DNA]</scope>
</reference>
<evidence type="ECO:0000313" key="4">
    <source>
        <dbReference type="Proteomes" id="UP000472271"/>
    </source>
</evidence>
<evidence type="ECO:0000313" key="3">
    <source>
        <dbReference type="Ensembl" id="ENSSORP00005047430.1"/>
    </source>
</evidence>
<accession>A0A673C0A9</accession>
<protein>
    <recommendedName>
        <fullName evidence="2">C-type lectin domain-containing protein</fullName>
    </recommendedName>
</protein>
<dbReference type="Pfam" id="PF00059">
    <property type="entry name" value="Lectin_C"/>
    <property type="match status" value="1"/>
</dbReference>
<keyword evidence="1" id="KW-0732">Signal</keyword>
<dbReference type="PANTHER" id="PTHR45784:SF3">
    <property type="entry name" value="C-TYPE LECTIN DOMAIN FAMILY 4 MEMBER K-LIKE-RELATED"/>
    <property type="match status" value="1"/>
</dbReference>
<dbReference type="PANTHER" id="PTHR45784">
    <property type="entry name" value="C-TYPE LECTIN DOMAIN FAMILY 20 MEMBER A-RELATED"/>
    <property type="match status" value="1"/>
</dbReference>
<evidence type="ECO:0000256" key="1">
    <source>
        <dbReference type="SAM" id="SignalP"/>
    </source>
</evidence>
<dbReference type="InterPro" id="IPR001304">
    <property type="entry name" value="C-type_lectin-like"/>
</dbReference>
<sequence length="180" mass="21323">MQNPHLNRAVCKTLHLLTFVRALLVNHPQTANSPTCQILDCARKLVHANWDLCRTGKVRIIRRHPPSTWEKAFDYCNKNHTGLLWIQDQEDQKAVQQWLEHPPSDEHFWIGLRQSRVFGFWIWMSNRMVSYSNWENDTQPKQPLSYQCGAISGQTFRWTDENCQRKLPFLCEEEISFMNP</sequence>
<organism evidence="3 4">
    <name type="scientific">Sphaeramia orbicularis</name>
    <name type="common">orbiculate cardinalfish</name>
    <dbReference type="NCBI Taxonomy" id="375764"/>
    <lineage>
        <taxon>Eukaryota</taxon>
        <taxon>Metazoa</taxon>
        <taxon>Chordata</taxon>
        <taxon>Craniata</taxon>
        <taxon>Vertebrata</taxon>
        <taxon>Euteleostomi</taxon>
        <taxon>Actinopterygii</taxon>
        <taxon>Neopterygii</taxon>
        <taxon>Teleostei</taxon>
        <taxon>Neoteleostei</taxon>
        <taxon>Acanthomorphata</taxon>
        <taxon>Gobiaria</taxon>
        <taxon>Kurtiformes</taxon>
        <taxon>Apogonoidei</taxon>
        <taxon>Apogonidae</taxon>
        <taxon>Apogoninae</taxon>
        <taxon>Sphaeramia</taxon>
    </lineage>
</organism>
<dbReference type="Ensembl" id="ENSSORT00005048607.1">
    <property type="protein sequence ID" value="ENSSORP00005047430.1"/>
    <property type="gene ID" value="ENSSORG00005021685.1"/>
</dbReference>
<dbReference type="PROSITE" id="PS50041">
    <property type="entry name" value="C_TYPE_LECTIN_2"/>
    <property type="match status" value="1"/>
</dbReference>
<evidence type="ECO:0000259" key="2">
    <source>
        <dbReference type="PROSITE" id="PS50041"/>
    </source>
</evidence>